<reference evidence="2 3" key="1">
    <citation type="submission" date="2020-02" db="EMBL/GenBank/DDBJ databases">
        <title>Draft genome sequence of Haematococcus lacustris strain NIES-144.</title>
        <authorList>
            <person name="Morimoto D."/>
            <person name="Nakagawa S."/>
            <person name="Yoshida T."/>
            <person name="Sawayama S."/>
        </authorList>
    </citation>
    <scope>NUCLEOTIDE SEQUENCE [LARGE SCALE GENOMIC DNA]</scope>
    <source>
        <strain evidence="2 3">NIES-144</strain>
    </source>
</reference>
<keyword evidence="3" id="KW-1185">Reference proteome</keyword>
<evidence type="ECO:0000313" key="3">
    <source>
        <dbReference type="Proteomes" id="UP000485058"/>
    </source>
</evidence>
<feature type="region of interest" description="Disordered" evidence="1">
    <location>
        <begin position="45"/>
        <end position="69"/>
    </location>
</feature>
<dbReference type="Proteomes" id="UP000485058">
    <property type="component" value="Unassembled WGS sequence"/>
</dbReference>
<protein>
    <submittedName>
        <fullName evidence="2">Uncharacterized protein</fullName>
    </submittedName>
</protein>
<name>A0A699ZJR3_HAELA</name>
<accession>A0A699ZJR3</accession>
<gene>
    <name evidence="2" type="ORF">HaLaN_15942</name>
</gene>
<proteinExistence type="predicted"/>
<feature type="non-terminal residue" evidence="2">
    <location>
        <position position="1"/>
    </location>
</feature>
<organism evidence="2 3">
    <name type="scientific">Haematococcus lacustris</name>
    <name type="common">Green alga</name>
    <name type="synonym">Haematococcus pluvialis</name>
    <dbReference type="NCBI Taxonomy" id="44745"/>
    <lineage>
        <taxon>Eukaryota</taxon>
        <taxon>Viridiplantae</taxon>
        <taxon>Chlorophyta</taxon>
        <taxon>core chlorophytes</taxon>
        <taxon>Chlorophyceae</taxon>
        <taxon>CS clade</taxon>
        <taxon>Chlamydomonadales</taxon>
        <taxon>Haematococcaceae</taxon>
        <taxon>Haematococcus</taxon>
    </lineage>
</organism>
<dbReference type="AlphaFoldDB" id="A0A699ZJR3"/>
<evidence type="ECO:0000313" key="2">
    <source>
        <dbReference type="EMBL" id="GFH19054.1"/>
    </source>
</evidence>
<sequence>MPRTTNWSIAGTFVKDKKRFGIGNRSGEYGSPAARHWTGSRIAGRPGALSPGRLITPSPPVAPTRGGVSVRSGHAAQHMGQEAALALGA</sequence>
<comment type="caution">
    <text evidence="2">The sequence shown here is derived from an EMBL/GenBank/DDBJ whole genome shotgun (WGS) entry which is preliminary data.</text>
</comment>
<dbReference type="EMBL" id="BLLF01001399">
    <property type="protein sequence ID" value="GFH19054.1"/>
    <property type="molecule type" value="Genomic_DNA"/>
</dbReference>
<evidence type="ECO:0000256" key="1">
    <source>
        <dbReference type="SAM" id="MobiDB-lite"/>
    </source>
</evidence>